<dbReference type="EMBL" id="CAXDID020000591">
    <property type="protein sequence ID" value="CAL6105027.1"/>
    <property type="molecule type" value="Genomic_DNA"/>
</dbReference>
<comment type="caution">
    <text evidence="1">The sequence shown here is derived from an EMBL/GenBank/DDBJ whole genome shotgun (WGS) entry which is preliminary data.</text>
</comment>
<name>A0AA86TPN1_9EUKA</name>
<dbReference type="Proteomes" id="UP001642409">
    <property type="component" value="Unassembled WGS sequence"/>
</dbReference>
<accession>A0AA86TPN1</accession>
<sequence length="1048" mass="113811">MNVNDNIYLTQKANNLNLFIYTIVTQQSHIDVTVNNIQVNTFSLFGFSVSFQTIADSNINIYVRFQVLTGALLCITCDVEVKQCNLVFIASGQQISGMIIEPKQSFMVQQSFIQFRIYSMNSSGLTNVIKESSVTYIINQCKLAGSNLIQSGNNGYIASTILVHIILNITNFDICIDYTTRFGQNSVSISTIGSEIIQCDICDQQFVVYGLCSEELKYSEPINGMYQCVYPFEYVDNQCVCACGYLLNNTKCINIVESINQIYNIISNSTSDQIQQLEQIVDTIENSLNVLDQSILSNISEVENRIISNFSKSDQNLLMNTSVLDNRIHFNITSVKNDILMSLITTDTNLLTNTTVLDWRIFNNISQLQNIMNNFTLNYNEQLYKQQLIIDNLTQQINCSSNYGYSMVNGSCVQVSCAISGQQSINGICQCVNINSIVQASSCVCPVNSQVVGSACVCSIGGQIMQKGQCVCSTTGAFVQNDICACGINSFNISNTCSCPTNSSLVNNACTCDKIIGQQIINGSCQCPYGQQVINDSCNYIINVTQFECYKELFTQQFDIQSITNQITASSNFSAGYVFSTSTTIQNAFIDISNYVYSTTVCSLFQSQNAFTNLKIQFGTQSLNSGSLLLSSSSVSINQMNVISRPGSQLTVNSAKILNIITSSSSSANLTNLLVNLSFAQSSGNISLINNINGIFNVFGYQVLGSYISTKTVAMIGLNINSGTININRVSFQPTIFNVGNCSSYLFGNAVTTSTIEINNFAVILGSSSNILLLDSISSTSKDTNYYLFGGIIAYITSNLVVSANNVIIDSYQKFSTSYVSYSGFLVGYNKNANSGAIIINNVCLQQNMTSKTLQFDQFGLIGITGGNTSFQNVSISFSVQGAYFTYFGIVGIQYVGYVEIANLRTSVNISSGSGICVGSLFGAEEATNCSVQNANVVGGNLNLGSTQNVGGFFGHQCQNATIMNSSIQQTNISGLIIGSYVGECNGYLYLINSKIQSLRLTGTNNIVVGSFLSNGIAYFTNSSSTLISVNGVQQSDCAVISNWQTGC</sequence>
<reference evidence="1" key="1">
    <citation type="submission" date="2023-06" db="EMBL/GenBank/DDBJ databases">
        <authorList>
            <person name="Kurt Z."/>
        </authorList>
    </citation>
    <scope>NUCLEOTIDE SEQUENCE</scope>
</reference>
<proteinExistence type="predicted"/>
<evidence type="ECO:0000313" key="2">
    <source>
        <dbReference type="EMBL" id="CAL6105027.1"/>
    </source>
</evidence>
<evidence type="ECO:0000313" key="1">
    <source>
        <dbReference type="EMBL" id="CAI9924924.1"/>
    </source>
</evidence>
<dbReference type="AlphaFoldDB" id="A0AA86TPN1"/>
<dbReference type="EMBL" id="CATOUU010000330">
    <property type="protein sequence ID" value="CAI9924924.1"/>
    <property type="molecule type" value="Genomic_DNA"/>
</dbReference>
<organism evidence="1">
    <name type="scientific">Hexamita inflata</name>
    <dbReference type="NCBI Taxonomy" id="28002"/>
    <lineage>
        <taxon>Eukaryota</taxon>
        <taxon>Metamonada</taxon>
        <taxon>Diplomonadida</taxon>
        <taxon>Hexamitidae</taxon>
        <taxon>Hexamitinae</taxon>
        <taxon>Hexamita</taxon>
    </lineage>
</organism>
<reference evidence="2 3" key="2">
    <citation type="submission" date="2024-07" db="EMBL/GenBank/DDBJ databases">
        <authorList>
            <person name="Akdeniz Z."/>
        </authorList>
    </citation>
    <scope>NUCLEOTIDE SEQUENCE [LARGE SCALE GENOMIC DNA]</scope>
</reference>
<keyword evidence="3" id="KW-1185">Reference proteome</keyword>
<gene>
    <name evidence="1" type="ORF">HINF_LOCUS12569</name>
    <name evidence="2" type="ORF">HINF_LOCUS73065</name>
</gene>
<evidence type="ECO:0000313" key="3">
    <source>
        <dbReference type="Proteomes" id="UP001642409"/>
    </source>
</evidence>
<protein>
    <submittedName>
        <fullName evidence="1">Uncharacterized protein</fullName>
    </submittedName>
</protein>